<evidence type="ECO:0000313" key="2">
    <source>
        <dbReference type="Proteomes" id="UP000095287"/>
    </source>
</evidence>
<organism evidence="2 3">
    <name type="scientific">Steinernema glaseri</name>
    <dbReference type="NCBI Taxonomy" id="37863"/>
    <lineage>
        <taxon>Eukaryota</taxon>
        <taxon>Metazoa</taxon>
        <taxon>Ecdysozoa</taxon>
        <taxon>Nematoda</taxon>
        <taxon>Chromadorea</taxon>
        <taxon>Rhabditida</taxon>
        <taxon>Tylenchina</taxon>
        <taxon>Panagrolaimomorpha</taxon>
        <taxon>Strongyloidoidea</taxon>
        <taxon>Steinernematidae</taxon>
        <taxon>Steinernema</taxon>
    </lineage>
</organism>
<reference evidence="3" key="1">
    <citation type="submission" date="2016-11" db="UniProtKB">
        <authorList>
            <consortium name="WormBaseParasite"/>
        </authorList>
    </citation>
    <scope>IDENTIFICATION</scope>
</reference>
<protein>
    <submittedName>
        <fullName evidence="3">G protein-coupled receptor</fullName>
    </submittedName>
</protein>
<feature type="transmembrane region" description="Helical" evidence="1">
    <location>
        <begin position="454"/>
        <end position="479"/>
    </location>
</feature>
<proteinExistence type="predicted"/>
<feature type="transmembrane region" description="Helical" evidence="1">
    <location>
        <begin position="21"/>
        <end position="42"/>
    </location>
</feature>
<evidence type="ECO:0000256" key="1">
    <source>
        <dbReference type="SAM" id="Phobius"/>
    </source>
</evidence>
<dbReference type="Pfam" id="PF10318">
    <property type="entry name" value="7TM_GPCR_Srh"/>
    <property type="match status" value="1"/>
</dbReference>
<feature type="transmembrane region" description="Helical" evidence="1">
    <location>
        <begin position="133"/>
        <end position="153"/>
    </location>
</feature>
<feature type="transmembrane region" description="Helical" evidence="1">
    <location>
        <begin position="182"/>
        <end position="203"/>
    </location>
</feature>
<dbReference type="AlphaFoldDB" id="A0A1I7ZQI1"/>
<accession>A0A1I7ZQI1</accession>
<feature type="transmembrane region" description="Helical" evidence="1">
    <location>
        <begin position="322"/>
        <end position="352"/>
    </location>
</feature>
<feature type="transmembrane region" description="Helical" evidence="1">
    <location>
        <begin position="491"/>
        <end position="513"/>
    </location>
</feature>
<evidence type="ECO:0000313" key="3">
    <source>
        <dbReference type="WBParaSite" id="L893_g28783.t1"/>
    </source>
</evidence>
<feature type="transmembrane region" description="Helical" evidence="1">
    <location>
        <begin position="364"/>
        <end position="384"/>
    </location>
</feature>
<dbReference type="Proteomes" id="UP000095287">
    <property type="component" value="Unplaced"/>
</dbReference>
<keyword evidence="1" id="KW-0812">Transmembrane</keyword>
<feature type="transmembrane region" description="Helical" evidence="1">
    <location>
        <begin position="93"/>
        <end position="113"/>
    </location>
</feature>
<feature type="transmembrane region" description="Helical" evidence="1">
    <location>
        <begin position="251"/>
        <end position="268"/>
    </location>
</feature>
<dbReference type="WBParaSite" id="L893_g28783.t1">
    <property type="protein sequence ID" value="L893_g28783.t1"/>
    <property type="gene ID" value="L893_g28783"/>
</dbReference>
<dbReference type="InterPro" id="IPR019422">
    <property type="entry name" value="7TM_GPCR_serpentine_rcpt_Srh"/>
</dbReference>
<keyword evidence="1" id="KW-0472">Membrane</keyword>
<feature type="transmembrane region" description="Helical" evidence="1">
    <location>
        <begin position="280"/>
        <end position="302"/>
    </location>
</feature>
<keyword evidence="1" id="KW-1133">Transmembrane helix</keyword>
<sequence>MFWIVLTDSERMENVTIISNFDMQLLCHGAALLDLILEPYFIYLILRCSPPAMHVYRCISMFAQWQLLLASLGYAVALVCWPQRAQLFRSKMFLIYTVIFACLPGTIFFPMEYILFTDNMCLNFSLRPMSCPLVGSFTLYLICYVTGSIYLLVKLGQDIRLRTSAACLQTVNLVKTVRRNCLCLLVNFIVIDVVPATLLLGIFTMGRPDHIQTALTVAAAGLTSHNDPFIDLTMNNEAVISSFYMAKLRHVAAFLDLVLEPYFLYLIFRCSPPSMRTYRWYLLAISLCNLLMTTNFALLWSPQISVIGQELCFTSSYISNDFLSVLLTVLNTCLFGQWQLLLTTLIYAVTAICDPFKVHLFSSLKFIPITAVFTILPSCFLSPVELLLFTSKTCLNFSRRPSSFLFLFCIITYFSAFTTVSAYVFLKIHRASRNLNSSTSAETLKIVRSVQRNFISLLLLVAVTDVVPVLMIVLSFVLMGEKNAENVLLTLARYSAVSISFYSSISTIITIAITKPYRRKTITLIRNVRHSIASE</sequence>
<name>A0A1I7ZQI1_9BILA</name>
<feature type="transmembrane region" description="Helical" evidence="1">
    <location>
        <begin position="62"/>
        <end position="81"/>
    </location>
</feature>
<keyword evidence="2" id="KW-1185">Reference proteome</keyword>
<feature type="transmembrane region" description="Helical" evidence="1">
    <location>
        <begin position="404"/>
        <end position="426"/>
    </location>
</feature>